<feature type="transmembrane region" description="Helical" evidence="5">
    <location>
        <begin position="177"/>
        <end position="198"/>
    </location>
</feature>
<feature type="transmembrane region" description="Helical" evidence="5">
    <location>
        <begin position="210"/>
        <end position="229"/>
    </location>
</feature>
<protein>
    <submittedName>
        <fullName evidence="7">Nucleotide-sugar transporter, putative</fullName>
    </submittedName>
</protein>
<keyword evidence="3 5" id="KW-1133">Transmembrane helix</keyword>
<dbReference type="eggNOG" id="KOG2234">
    <property type="taxonomic scope" value="Eukaryota"/>
</dbReference>
<evidence type="ECO:0000256" key="6">
    <source>
        <dbReference type="SAM" id="SignalP"/>
    </source>
</evidence>
<feature type="signal peptide" evidence="6">
    <location>
        <begin position="1"/>
        <end position="29"/>
    </location>
</feature>
<feature type="transmembrane region" description="Helical" evidence="5">
    <location>
        <begin position="118"/>
        <end position="137"/>
    </location>
</feature>
<feature type="transmembrane region" description="Helical" evidence="5">
    <location>
        <begin position="299"/>
        <end position="318"/>
    </location>
</feature>
<evidence type="ECO:0000256" key="4">
    <source>
        <dbReference type="ARBA" id="ARBA00023136"/>
    </source>
</evidence>
<dbReference type="GO" id="GO:0000139">
    <property type="term" value="C:Golgi membrane"/>
    <property type="evidence" value="ECO:0007669"/>
    <property type="project" value="InterPro"/>
</dbReference>
<name>A1C8L3_ASPCL</name>
<sequence length="339" mass="36521">MEFSFIGQNKATFATLVVLLLLLLQNTSSITLQHKIQSQTTEDKRFEPLAGIILSELLKLIVSVLYVVQSHRSSPTTFKSTLSALRNGQEEAAIPALLYTAASFAQSIGASYLTLLPYLALSQVKIIITPLLATFLIQQKFTLYHWLFLSMMTAGIVLAQVGAAADLSTTAAQSTHIRLLPGILSMLFAGSCVALGSICMEKSLKRTNCFFVRNAQLAAHSLVFALLSYVGKTRSDFTTFFDGFDARVWLFVVLQASGGFLVAWCVQITSTVTKNYVQGLGFAMAAALPLAMTRAGVNYQLLGGVGLVIGSVFGSAIVGHRSRSTGTVEKVDSVKKSDV</sequence>
<dbReference type="VEuPathDB" id="FungiDB:ACLA_043700"/>
<evidence type="ECO:0000256" key="2">
    <source>
        <dbReference type="ARBA" id="ARBA00022692"/>
    </source>
</evidence>
<dbReference type="HOGENOM" id="CLU_804130_0_0_1"/>
<dbReference type="OrthoDB" id="408493at2759"/>
<feature type="transmembrane region" description="Helical" evidence="5">
    <location>
        <begin position="144"/>
        <end position="165"/>
    </location>
</feature>
<evidence type="ECO:0000313" key="8">
    <source>
        <dbReference type="Proteomes" id="UP000006701"/>
    </source>
</evidence>
<evidence type="ECO:0000256" key="5">
    <source>
        <dbReference type="SAM" id="Phobius"/>
    </source>
</evidence>
<dbReference type="Proteomes" id="UP000006701">
    <property type="component" value="Unassembled WGS sequence"/>
</dbReference>
<proteinExistence type="predicted"/>
<dbReference type="STRING" id="344612.A1C8L3"/>
<feature type="transmembrane region" description="Helical" evidence="5">
    <location>
        <begin position="276"/>
        <end position="293"/>
    </location>
</feature>
<evidence type="ECO:0000256" key="1">
    <source>
        <dbReference type="ARBA" id="ARBA00004141"/>
    </source>
</evidence>
<organism evidence="7 8">
    <name type="scientific">Aspergillus clavatus (strain ATCC 1007 / CBS 513.65 / DSM 816 / NCTC 3887 / NRRL 1 / QM 1276 / 107)</name>
    <dbReference type="NCBI Taxonomy" id="344612"/>
    <lineage>
        <taxon>Eukaryota</taxon>
        <taxon>Fungi</taxon>
        <taxon>Dikarya</taxon>
        <taxon>Ascomycota</taxon>
        <taxon>Pezizomycotina</taxon>
        <taxon>Eurotiomycetes</taxon>
        <taxon>Eurotiomycetidae</taxon>
        <taxon>Eurotiales</taxon>
        <taxon>Aspergillaceae</taxon>
        <taxon>Aspergillus</taxon>
        <taxon>Aspergillus subgen. Fumigati</taxon>
    </lineage>
</organism>
<dbReference type="GO" id="GO:0015165">
    <property type="term" value="F:pyrimidine nucleotide-sugar transmembrane transporter activity"/>
    <property type="evidence" value="ECO:0007669"/>
    <property type="project" value="InterPro"/>
</dbReference>
<dbReference type="RefSeq" id="XP_001275076.1">
    <property type="nucleotide sequence ID" value="XM_001275075.1"/>
</dbReference>
<keyword evidence="8" id="KW-1185">Reference proteome</keyword>
<reference evidence="7 8" key="1">
    <citation type="journal article" date="2008" name="PLoS Genet.">
        <title>Genomic islands in the pathogenic filamentous fungus Aspergillus fumigatus.</title>
        <authorList>
            <person name="Fedorova N.D."/>
            <person name="Khaldi N."/>
            <person name="Joardar V.S."/>
            <person name="Maiti R."/>
            <person name="Amedeo P."/>
            <person name="Anderson M.J."/>
            <person name="Crabtree J."/>
            <person name="Silva J.C."/>
            <person name="Badger J.H."/>
            <person name="Albarraq A."/>
            <person name="Angiuoli S."/>
            <person name="Bussey H."/>
            <person name="Bowyer P."/>
            <person name="Cotty P.J."/>
            <person name="Dyer P.S."/>
            <person name="Egan A."/>
            <person name="Galens K."/>
            <person name="Fraser-Liggett C.M."/>
            <person name="Haas B.J."/>
            <person name="Inman J.M."/>
            <person name="Kent R."/>
            <person name="Lemieux S."/>
            <person name="Malavazi I."/>
            <person name="Orvis J."/>
            <person name="Roemer T."/>
            <person name="Ronning C.M."/>
            <person name="Sundaram J.P."/>
            <person name="Sutton G."/>
            <person name="Turner G."/>
            <person name="Venter J.C."/>
            <person name="White O.R."/>
            <person name="Whitty B.R."/>
            <person name="Youngman P."/>
            <person name="Wolfe K.H."/>
            <person name="Goldman G.H."/>
            <person name="Wortman J.R."/>
            <person name="Jiang B."/>
            <person name="Denning D.W."/>
            <person name="Nierman W.C."/>
        </authorList>
    </citation>
    <scope>NUCLEOTIDE SEQUENCE [LARGE SCALE GENOMIC DNA]</scope>
    <source>
        <strain evidence="8">ATCC 1007 / CBS 513.65 / DSM 816 / NCTC 3887 / NRRL 1</strain>
    </source>
</reference>
<dbReference type="InterPro" id="IPR007271">
    <property type="entry name" value="Nuc_sug_transpt"/>
</dbReference>
<keyword evidence="6" id="KW-0732">Signal</keyword>
<feature type="transmembrane region" description="Helical" evidence="5">
    <location>
        <begin position="49"/>
        <end position="68"/>
    </location>
</feature>
<keyword evidence="4 5" id="KW-0472">Membrane</keyword>
<dbReference type="KEGG" id="act:ACLA_043700"/>
<evidence type="ECO:0000256" key="3">
    <source>
        <dbReference type="ARBA" id="ARBA00022989"/>
    </source>
</evidence>
<feature type="chain" id="PRO_5002632996" evidence="6">
    <location>
        <begin position="30"/>
        <end position="339"/>
    </location>
</feature>
<keyword evidence="2 5" id="KW-0812">Transmembrane</keyword>
<dbReference type="EMBL" id="DS027046">
    <property type="protein sequence ID" value="EAW13650.1"/>
    <property type="molecule type" value="Genomic_DNA"/>
</dbReference>
<dbReference type="Pfam" id="PF04142">
    <property type="entry name" value="Nuc_sug_transp"/>
    <property type="match status" value="1"/>
</dbReference>
<dbReference type="GeneID" id="4707378"/>
<accession>A1C8L3</accession>
<comment type="subcellular location">
    <subcellularLocation>
        <location evidence="1">Membrane</location>
        <topology evidence="1">Multi-pass membrane protein</topology>
    </subcellularLocation>
</comment>
<dbReference type="AlphaFoldDB" id="A1C8L3"/>
<dbReference type="OMA" id="KNYAQGM"/>
<evidence type="ECO:0000313" key="7">
    <source>
        <dbReference type="EMBL" id="EAW13650.1"/>
    </source>
</evidence>
<gene>
    <name evidence="7" type="ORF">ACLA_043700</name>
</gene>
<feature type="transmembrane region" description="Helical" evidence="5">
    <location>
        <begin position="249"/>
        <end position="269"/>
    </location>
</feature>
<dbReference type="PANTHER" id="PTHR10231">
    <property type="entry name" value="NUCLEOTIDE-SUGAR TRANSMEMBRANE TRANSPORTER"/>
    <property type="match status" value="1"/>
</dbReference>